<dbReference type="OrthoDB" id="1096970at2"/>
<protein>
    <recommendedName>
        <fullName evidence="4">Outer membrane protein beta-barrel domain-containing protein</fullName>
    </recommendedName>
</protein>
<gene>
    <name evidence="2" type="ordered locus">Bacsa_0177</name>
</gene>
<sequence>MYIKSSIICCFLLNVLISNAQVVIKGTVQGGNKKDIYASIRLLRPDSTFVQGTVTDNNGLYCLPDISAGDYLLCVSSMGYIPQWHAISVENQDKTLPLFTLKENSVLLHEVEVNASSFIRQKDRVLIIPEEQQVKHAYTGYDLLYNLMIPGVSVDVRKGTVNTLLGEATLYINGQKADYREVRALRPKDIEKIEYFEMPTGKYAGDKASINYILKEKYTGGYAALDGMQTIGYLKGDYNANLKVMHKNTSYTLFAGHSMESNDGVRTDKEETFYYPEGEINRTTHVDDAHMKKNSQYVQLNINNRNDKRTLAGKFSFVRQDTPDSNSRSTLSYAGISSGTLHSSREMENTGLMPSVNLYGSFQLSPTQNLDASLTATYTRNDYMRRYSENDFRSYTQADEDLYDIDFSADYVLQLKHHNSFGLNLRHLHTVSSSAYQGDRTDWSHLWTAETLLLGQYNQSAGKAFFSIQFGGDLLQYRVHGNEAKRYLSPHANVMLNYRINSNHSLMYGLNTGNSNPPMEWVSNVSQDVDSLMVKRGNPDLEKTNYYISYLVYSFQKKRINMQVSVYYFGAINNTSSDYYIEGGKLVNSFYADGGYHQLRGSVSFTYKIRPNLHVKLSGFYRYNKFSGKTKEERNEWGGSADVNYYWRDFAFNVHGKSTGRTLENHPAFINTPATYGAFARWNHNNWMIEAGTDNTFSKHNRNVMYMRVGAYRFHNTSYSDTYQQTGYVKVAYTFDFGKKTSKEKRKINTTVNSAIMKVD</sequence>
<dbReference type="Gene3D" id="2.60.40.1120">
    <property type="entry name" value="Carboxypeptidase-like, regulatory domain"/>
    <property type="match status" value="1"/>
</dbReference>
<feature type="chain" id="PRO_5003259055" description="Outer membrane protein beta-barrel domain-containing protein" evidence="1">
    <location>
        <begin position="21"/>
        <end position="760"/>
    </location>
</feature>
<reference evidence="2 3" key="1">
    <citation type="journal article" date="2011" name="Stand. Genomic Sci.">
        <title>Complete genome sequence of Bacteroides salanitronis type strain (BL78).</title>
        <authorList>
            <person name="Gronow S."/>
            <person name="Held B."/>
            <person name="Lucas S."/>
            <person name="Lapidus A."/>
            <person name="Del Rio T.G."/>
            <person name="Nolan M."/>
            <person name="Tice H."/>
            <person name="Deshpande S."/>
            <person name="Cheng J.F."/>
            <person name="Pitluck S."/>
            <person name="Liolios K."/>
            <person name="Pagani I."/>
            <person name="Ivanova N."/>
            <person name="Mavromatis K."/>
            <person name="Pati A."/>
            <person name="Tapia R."/>
            <person name="Han C."/>
            <person name="Goodwin L."/>
            <person name="Chen A."/>
            <person name="Palaniappan K."/>
            <person name="Land M."/>
            <person name="Hauser L."/>
            <person name="Chang Y.J."/>
            <person name="Jeffries C.D."/>
            <person name="Brambilla E.M."/>
            <person name="Rohde M."/>
            <person name="Goker M."/>
            <person name="Detter J.C."/>
            <person name="Woyke T."/>
            <person name="Bristow J."/>
            <person name="Markowitz V."/>
            <person name="Hugenholtz P."/>
            <person name="Kyrpides N.C."/>
            <person name="Klenk H.P."/>
            <person name="Eisen J.A."/>
        </authorList>
    </citation>
    <scope>NUCLEOTIDE SEQUENCE [LARGE SCALE GENOMIC DNA]</scope>
    <source>
        <strain evidence="2 3">DSM 18170</strain>
    </source>
</reference>
<feature type="signal peptide" evidence="1">
    <location>
        <begin position="1"/>
        <end position="20"/>
    </location>
</feature>
<dbReference type="Proteomes" id="UP000007486">
    <property type="component" value="Chromosome"/>
</dbReference>
<evidence type="ECO:0000313" key="2">
    <source>
        <dbReference type="EMBL" id="ADY34789.1"/>
    </source>
</evidence>
<name>F0R616_PHOSB</name>
<dbReference type="HOGENOM" id="CLU_019825_0_0_10"/>
<accession>F0R616</accession>
<dbReference type="SUPFAM" id="SSF56935">
    <property type="entry name" value="Porins"/>
    <property type="match status" value="1"/>
</dbReference>
<dbReference type="SUPFAM" id="SSF49464">
    <property type="entry name" value="Carboxypeptidase regulatory domain-like"/>
    <property type="match status" value="1"/>
</dbReference>
<evidence type="ECO:0000313" key="3">
    <source>
        <dbReference type="Proteomes" id="UP000007486"/>
    </source>
</evidence>
<keyword evidence="3" id="KW-1185">Reference proteome</keyword>
<dbReference type="InterPro" id="IPR008969">
    <property type="entry name" value="CarboxyPept-like_regulatory"/>
</dbReference>
<evidence type="ECO:0000256" key="1">
    <source>
        <dbReference type="SAM" id="SignalP"/>
    </source>
</evidence>
<dbReference type="eggNOG" id="COG4771">
    <property type="taxonomic scope" value="Bacteria"/>
</dbReference>
<dbReference type="AlphaFoldDB" id="F0R616"/>
<dbReference type="RefSeq" id="WP_013616251.1">
    <property type="nucleotide sequence ID" value="NC_015164.1"/>
</dbReference>
<organism evidence="2 3">
    <name type="scientific">Phocaeicola salanitronis (strain DSM 18170 / JCM 13657 / CCUG 60908 / BL78)</name>
    <name type="common">Bacteroides salanitronis</name>
    <dbReference type="NCBI Taxonomy" id="667015"/>
    <lineage>
        <taxon>Bacteria</taxon>
        <taxon>Pseudomonadati</taxon>
        <taxon>Bacteroidota</taxon>
        <taxon>Bacteroidia</taxon>
        <taxon>Bacteroidales</taxon>
        <taxon>Bacteroidaceae</taxon>
        <taxon>Phocaeicola</taxon>
    </lineage>
</organism>
<dbReference type="KEGG" id="bsa:Bacsa_0177"/>
<keyword evidence="1" id="KW-0732">Signal</keyword>
<proteinExistence type="predicted"/>
<dbReference type="EMBL" id="CP002530">
    <property type="protein sequence ID" value="ADY34789.1"/>
    <property type="molecule type" value="Genomic_DNA"/>
</dbReference>
<evidence type="ECO:0008006" key="4">
    <source>
        <dbReference type="Google" id="ProtNLM"/>
    </source>
</evidence>
<dbReference type="STRING" id="667015.Bacsa_0177"/>
<dbReference type="Pfam" id="PF13715">
    <property type="entry name" value="CarbopepD_reg_2"/>
    <property type="match status" value="1"/>
</dbReference>